<gene>
    <name evidence="2" type="ORF">SNE40_010446</name>
</gene>
<dbReference type="Proteomes" id="UP001347796">
    <property type="component" value="Unassembled WGS sequence"/>
</dbReference>
<dbReference type="EMBL" id="JAZGQO010000007">
    <property type="protein sequence ID" value="KAK6182857.1"/>
    <property type="molecule type" value="Genomic_DNA"/>
</dbReference>
<feature type="region of interest" description="Disordered" evidence="1">
    <location>
        <begin position="1"/>
        <end position="36"/>
    </location>
</feature>
<proteinExistence type="predicted"/>
<sequence>MGVRNNGKFTPDWFLRPAMPEVEPEADNTDDPSGDQPDVLIFIDDDAWKVNQRDLTLIGIKMMMMITVLIGYTKNNSVNSARVNIFHLIFPMNAYSRTVCHIMFDAVIFEMNVLL</sequence>
<keyword evidence="3" id="KW-1185">Reference proteome</keyword>
<accession>A0AAN8JTH1</accession>
<protein>
    <submittedName>
        <fullName evidence="2">Uncharacterized protein</fullName>
    </submittedName>
</protein>
<evidence type="ECO:0000256" key="1">
    <source>
        <dbReference type="SAM" id="MobiDB-lite"/>
    </source>
</evidence>
<comment type="caution">
    <text evidence="2">The sequence shown here is derived from an EMBL/GenBank/DDBJ whole genome shotgun (WGS) entry which is preliminary data.</text>
</comment>
<reference evidence="2 3" key="1">
    <citation type="submission" date="2024-01" db="EMBL/GenBank/DDBJ databases">
        <title>The genome of the rayed Mediterranean limpet Patella caerulea (Linnaeus, 1758).</title>
        <authorList>
            <person name="Anh-Thu Weber A."/>
            <person name="Halstead-Nussloch G."/>
        </authorList>
    </citation>
    <scope>NUCLEOTIDE SEQUENCE [LARGE SCALE GENOMIC DNA]</scope>
    <source>
        <strain evidence="2">AATW-2023a</strain>
        <tissue evidence="2">Whole specimen</tissue>
    </source>
</reference>
<name>A0AAN8JTH1_PATCE</name>
<feature type="compositionally biased region" description="Acidic residues" evidence="1">
    <location>
        <begin position="22"/>
        <end position="33"/>
    </location>
</feature>
<organism evidence="2 3">
    <name type="scientific">Patella caerulea</name>
    <name type="common">Rayed Mediterranean limpet</name>
    <dbReference type="NCBI Taxonomy" id="87958"/>
    <lineage>
        <taxon>Eukaryota</taxon>
        <taxon>Metazoa</taxon>
        <taxon>Spiralia</taxon>
        <taxon>Lophotrochozoa</taxon>
        <taxon>Mollusca</taxon>
        <taxon>Gastropoda</taxon>
        <taxon>Patellogastropoda</taxon>
        <taxon>Patelloidea</taxon>
        <taxon>Patellidae</taxon>
        <taxon>Patella</taxon>
    </lineage>
</organism>
<evidence type="ECO:0000313" key="3">
    <source>
        <dbReference type="Proteomes" id="UP001347796"/>
    </source>
</evidence>
<dbReference type="AlphaFoldDB" id="A0AAN8JTH1"/>
<evidence type="ECO:0000313" key="2">
    <source>
        <dbReference type="EMBL" id="KAK6182857.1"/>
    </source>
</evidence>